<protein>
    <recommendedName>
        <fullName evidence="9">Flagellar M-ring protein</fullName>
    </recommendedName>
</protein>
<keyword evidence="5 11" id="KW-0812">Transmembrane</keyword>
<name>A0A917CA32_9BACL</name>
<dbReference type="InterPro" id="IPR045851">
    <property type="entry name" value="AMP-bd_C_sf"/>
</dbReference>
<evidence type="ECO:0000256" key="6">
    <source>
        <dbReference type="ARBA" id="ARBA00022989"/>
    </source>
</evidence>
<dbReference type="PIRSF" id="PIRSF004862">
    <property type="entry name" value="FliF"/>
    <property type="match status" value="1"/>
</dbReference>
<evidence type="ECO:0000259" key="12">
    <source>
        <dbReference type="Pfam" id="PF01514"/>
    </source>
</evidence>
<evidence type="ECO:0000313" key="14">
    <source>
        <dbReference type="EMBL" id="GGF80342.1"/>
    </source>
</evidence>
<dbReference type="EMBL" id="BMKR01000009">
    <property type="protein sequence ID" value="GGF80342.1"/>
    <property type="molecule type" value="Genomic_DNA"/>
</dbReference>
<proteinExistence type="inferred from homology"/>
<dbReference type="GO" id="GO:0071973">
    <property type="term" value="P:bacterial-type flagellum-dependent cell motility"/>
    <property type="evidence" value="ECO:0007669"/>
    <property type="project" value="InterPro"/>
</dbReference>
<dbReference type="InterPro" id="IPR013556">
    <property type="entry name" value="Flag_M-ring_C"/>
</dbReference>
<evidence type="ECO:0000256" key="10">
    <source>
        <dbReference type="SAM" id="MobiDB-lite"/>
    </source>
</evidence>
<evidence type="ECO:0000313" key="15">
    <source>
        <dbReference type="Proteomes" id="UP000637643"/>
    </source>
</evidence>
<dbReference type="InterPro" id="IPR006182">
    <property type="entry name" value="FliF_N_dom"/>
</dbReference>
<dbReference type="InterPro" id="IPR000067">
    <property type="entry name" value="FlgMring_FliF"/>
</dbReference>
<keyword evidence="14" id="KW-0969">Cilium</keyword>
<keyword evidence="4" id="KW-1003">Cell membrane</keyword>
<feature type="domain" description="Flagellar M-ring C-terminal" evidence="13">
    <location>
        <begin position="259"/>
        <end position="397"/>
    </location>
</feature>
<dbReference type="Proteomes" id="UP000637643">
    <property type="component" value="Unassembled WGS sequence"/>
</dbReference>
<keyword evidence="8 9" id="KW-0975">Bacterial flagellum</keyword>
<reference evidence="14" key="2">
    <citation type="submission" date="2020-09" db="EMBL/GenBank/DDBJ databases">
        <authorList>
            <person name="Sun Q."/>
            <person name="Zhou Y."/>
        </authorList>
    </citation>
    <scope>NUCLEOTIDE SEQUENCE</scope>
    <source>
        <strain evidence="14">CGMCC 1.16134</strain>
    </source>
</reference>
<dbReference type="AlphaFoldDB" id="A0A917CA32"/>
<comment type="caution">
    <text evidence="14">The sequence shown here is derived from an EMBL/GenBank/DDBJ whole genome shotgun (WGS) entry which is preliminary data.</text>
</comment>
<gene>
    <name evidence="14" type="primary">fliF</name>
    <name evidence="14" type="ORF">GCM10010912_26770</name>
</gene>
<dbReference type="NCBIfam" id="TIGR00206">
    <property type="entry name" value="fliF"/>
    <property type="match status" value="1"/>
</dbReference>
<dbReference type="GO" id="GO:0003774">
    <property type="term" value="F:cytoskeletal motor activity"/>
    <property type="evidence" value="ECO:0007669"/>
    <property type="project" value="InterPro"/>
</dbReference>
<keyword evidence="14" id="KW-0966">Cell projection</keyword>
<evidence type="ECO:0000256" key="2">
    <source>
        <dbReference type="ARBA" id="ARBA00004651"/>
    </source>
</evidence>
<dbReference type="PANTHER" id="PTHR30046">
    <property type="entry name" value="FLAGELLAR M-RING PROTEIN"/>
    <property type="match status" value="1"/>
</dbReference>
<evidence type="ECO:0000256" key="3">
    <source>
        <dbReference type="ARBA" id="ARBA00007971"/>
    </source>
</evidence>
<keyword evidence="6 11" id="KW-1133">Transmembrane helix</keyword>
<dbReference type="GO" id="GO:0009431">
    <property type="term" value="C:bacterial-type flagellum basal body, MS ring"/>
    <property type="evidence" value="ECO:0007669"/>
    <property type="project" value="InterPro"/>
</dbReference>
<evidence type="ECO:0000256" key="1">
    <source>
        <dbReference type="ARBA" id="ARBA00004117"/>
    </source>
</evidence>
<dbReference type="InterPro" id="IPR043427">
    <property type="entry name" value="YscJ/FliF"/>
</dbReference>
<evidence type="ECO:0000256" key="8">
    <source>
        <dbReference type="ARBA" id="ARBA00023143"/>
    </source>
</evidence>
<dbReference type="Pfam" id="PF01514">
    <property type="entry name" value="YscJ_FliF"/>
    <property type="match status" value="1"/>
</dbReference>
<dbReference type="Gene3D" id="3.30.300.30">
    <property type="match status" value="1"/>
</dbReference>
<evidence type="ECO:0000256" key="5">
    <source>
        <dbReference type="ARBA" id="ARBA00022692"/>
    </source>
</evidence>
<dbReference type="GO" id="GO:0005886">
    <property type="term" value="C:plasma membrane"/>
    <property type="evidence" value="ECO:0007669"/>
    <property type="project" value="UniProtKB-SubCell"/>
</dbReference>
<reference evidence="14" key="1">
    <citation type="journal article" date="2014" name="Int. J. Syst. Evol. Microbiol.">
        <title>Complete genome sequence of Corynebacterium casei LMG S-19264T (=DSM 44701T), isolated from a smear-ripened cheese.</title>
        <authorList>
            <consortium name="US DOE Joint Genome Institute (JGI-PGF)"/>
            <person name="Walter F."/>
            <person name="Albersmeier A."/>
            <person name="Kalinowski J."/>
            <person name="Ruckert C."/>
        </authorList>
    </citation>
    <scope>NUCLEOTIDE SEQUENCE</scope>
    <source>
        <strain evidence="14">CGMCC 1.16134</strain>
    </source>
</reference>
<dbReference type="PANTHER" id="PTHR30046:SF0">
    <property type="entry name" value="FLAGELLAR M-RING PROTEIN"/>
    <property type="match status" value="1"/>
</dbReference>
<feature type="compositionally biased region" description="Polar residues" evidence="10">
    <location>
        <begin position="327"/>
        <end position="338"/>
    </location>
</feature>
<evidence type="ECO:0000256" key="11">
    <source>
        <dbReference type="SAM" id="Phobius"/>
    </source>
</evidence>
<feature type="domain" description="Flagellar M-ring N-terminal" evidence="12">
    <location>
        <begin position="46"/>
        <end position="223"/>
    </location>
</feature>
<comment type="subcellular location">
    <subcellularLocation>
        <location evidence="1 9">Bacterial flagellum basal body</location>
    </subcellularLocation>
    <subcellularLocation>
        <location evidence="2">Cell membrane</location>
        <topology evidence="2">Multi-pass membrane protein</topology>
    </subcellularLocation>
</comment>
<comment type="similarity">
    <text evidence="3 9">Belongs to the FliF family.</text>
</comment>
<dbReference type="RefSeq" id="WP_189025527.1">
    <property type="nucleotide sequence ID" value="NZ_BMKR01000009.1"/>
</dbReference>
<evidence type="ECO:0000256" key="4">
    <source>
        <dbReference type="ARBA" id="ARBA00022475"/>
    </source>
</evidence>
<accession>A0A917CA32</accession>
<comment type="function">
    <text evidence="9">The M ring may be actively involved in energy transduction.</text>
</comment>
<feature type="region of interest" description="Disordered" evidence="10">
    <location>
        <begin position="313"/>
        <end position="351"/>
    </location>
</feature>
<evidence type="ECO:0000259" key="13">
    <source>
        <dbReference type="Pfam" id="PF08345"/>
    </source>
</evidence>
<feature type="transmembrane region" description="Helical" evidence="11">
    <location>
        <begin position="443"/>
        <end position="464"/>
    </location>
</feature>
<dbReference type="Pfam" id="PF08345">
    <property type="entry name" value="YscJ_FliF_C"/>
    <property type="match status" value="1"/>
</dbReference>
<keyword evidence="15" id="KW-1185">Reference proteome</keyword>
<feature type="transmembrane region" description="Helical" evidence="11">
    <location>
        <begin position="25"/>
        <end position="45"/>
    </location>
</feature>
<evidence type="ECO:0000256" key="9">
    <source>
        <dbReference type="PIRNR" id="PIRNR004862"/>
    </source>
</evidence>
<sequence>MNERLAQYKEKILQYWNRFSGRQKILFFSTLAIIIIIISVLTVQLSKTEYEVAFQDLDSTDSAAVMTHLDTSGIPYKLSPDGKSISVPSTEAARIKVDIGSQGLVQGGSIGYKVFNENSSMIGTTDSEFDVKYNNALNGEVEQLMSRMQGIKEAKVLINLPKETVFASQADQEQASASVVLSFEPGFRPSQENIDGYFNLVKTAVPNLPIDNITIANNEIELMPTAKGGQAGVSNQVEENFALQKKFEEDVKKDVKQFLSTLTGPDKVDVLVFSKLNFDKENRKEDLVTPVDEENMKGIEISSQIISNTYSGQGSTAGGVAGTGSQDVTGYPSNTDSGTSTSEESSETRNYEVNRITRDIIASPYSVKDLTINVAVEPPSGENSLNDATTDAIENILVNIVRASLADSGINYTDADLAKKVSVYSQQFGSEASDNAPGGLATWMIWAIGAAALLVGAGVGYLIYRSRKKAVDEEDEEDIPLQVPTEFPSINLESVTNDSQVRKQLENLAKKKPDEFVNLLRTWLADEQR</sequence>
<organism evidence="14 15">
    <name type="scientific">Paenibacillus albidus</name>
    <dbReference type="NCBI Taxonomy" id="2041023"/>
    <lineage>
        <taxon>Bacteria</taxon>
        <taxon>Bacillati</taxon>
        <taxon>Bacillota</taxon>
        <taxon>Bacilli</taxon>
        <taxon>Bacillales</taxon>
        <taxon>Paenibacillaceae</taxon>
        <taxon>Paenibacillus</taxon>
    </lineage>
</organism>
<keyword evidence="7 11" id="KW-0472">Membrane</keyword>
<keyword evidence="14" id="KW-0282">Flagellum</keyword>
<dbReference type="PRINTS" id="PR01009">
    <property type="entry name" value="FLGMRINGFLIF"/>
</dbReference>
<evidence type="ECO:0000256" key="7">
    <source>
        <dbReference type="ARBA" id="ARBA00023136"/>
    </source>
</evidence>